<gene>
    <name evidence="2" type="ORF">SAMN04488518_11019</name>
</gene>
<dbReference type="PANTHER" id="PTHR33221">
    <property type="entry name" value="WINGED HELIX-TURN-HELIX TRANSCRIPTIONAL REGULATOR, RRF2 FAMILY"/>
    <property type="match status" value="1"/>
</dbReference>
<dbReference type="Proteomes" id="UP000199598">
    <property type="component" value="Unassembled WGS sequence"/>
</dbReference>
<evidence type="ECO:0000313" key="3">
    <source>
        <dbReference type="Proteomes" id="UP000199598"/>
    </source>
</evidence>
<comment type="caution">
    <text evidence="2">The sequence shown here is derived from an EMBL/GenBank/DDBJ whole genome shotgun (WGS) entry which is preliminary data.</text>
</comment>
<proteinExistence type="predicted"/>
<dbReference type="PANTHER" id="PTHR33221:SF4">
    <property type="entry name" value="HTH-TYPE TRANSCRIPTIONAL REPRESSOR NSRR"/>
    <property type="match status" value="1"/>
</dbReference>
<protein>
    <submittedName>
        <fullName evidence="2">Transcriptional regulator, BadM/Rrf2 family</fullName>
    </submittedName>
</protein>
<dbReference type="EMBL" id="FOSK01000010">
    <property type="protein sequence ID" value="SFK84328.1"/>
    <property type="molecule type" value="Genomic_DNA"/>
</dbReference>
<dbReference type="InterPro" id="IPR036388">
    <property type="entry name" value="WH-like_DNA-bd_sf"/>
</dbReference>
<evidence type="ECO:0000313" key="2">
    <source>
        <dbReference type="EMBL" id="SFK84328.1"/>
    </source>
</evidence>
<dbReference type="InterPro" id="IPR000944">
    <property type="entry name" value="Tscrpt_reg_Rrf2"/>
</dbReference>
<keyword evidence="3" id="KW-1185">Reference proteome</keyword>
<name>A0A1I4CSS8_9HYPH</name>
<accession>A0A1I4CSS8</accession>
<evidence type="ECO:0000256" key="1">
    <source>
        <dbReference type="ARBA" id="ARBA00023125"/>
    </source>
</evidence>
<dbReference type="Gene3D" id="1.10.10.10">
    <property type="entry name" value="Winged helix-like DNA-binding domain superfamily/Winged helix DNA-binding domain"/>
    <property type="match status" value="1"/>
</dbReference>
<dbReference type="Pfam" id="PF02082">
    <property type="entry name" value="Rrf2"/>
    <property type="match status" value="1"/>
</dbReference>
<reference evidence="2 3" key="1">
    <citation type="submission" date="2016-10" db="EMBL/GenBank/DDBJ databases">
        <authorList>
            <person name="Varghese N."/>
            <person name="Submissions S."/>
        </authorList>
    </citation>
    <scope>NUCLEOTIDE SEQUENCE [LARGE SCALE GENOMIC DNA]</scope>
    <source>
        <strain evidence="2 3">DSM 16392</strain>
    </source>
</reference>
<dbReference type="NCBIfam" id="TIGR00738">
    <property type="entry name" value="rrf2_super"/>
    <property type="match status" value="1"/>
</dbReference>
<dbReference type="PROSITE" id="PS51197">
    <property type="entry name" value="HTH_RRF2_2"/>
    <property type="match status" value="1"/>
</dbReference>
<dbReference type="SUPFAM" id="SSF46785">
    <property type="entry name" value="Winged helix' DNA-binding domain"/>
    <property type="match status" value="1"/>
</dbReference>
<organism evidence="2 3">
    <name type="scientific">Pseudovibrio ascidiaceicola</name>
    <dbReference type="NCBI Taxonomy" id="285279"/>
    <lineage>
        <taxon>Bacteria</taxon>
        <taxon>Pseudomonadati</taxon>
        <taxon>Pseudomonadota</taxon>
        <taxon>Alphaproteobacteria</taxon>
        <taxon>Hyphomicrobiales</taxon>
        <taxon>Stappiaceae</taxon>
        <taxon>Pseudovibrio</taxon>
    </lineage>
</organism>
<sequence>MYLASNPQRLCSVKEVSEYHDISRNHLVKIVLRLVEAGYVSSFKGKGGGMQLAKPSNEIQLGDVIKLLEPNMTMVECFDPATNTCRITGSCNVKHYLYEASQSFIETMNKHTLEDAISTQ</sequence>
<keyword evidence="1" id="KW-0238">DNA-binding</keyword>
<dbReference type="InterPro" id="IPR036390">
    <property type="entry name" value="WH_DNA-bd_sf"/>
</dbReference>